<evidence type="ECO:0008006" key="5">
    <source>
        <dbReference type="Google" id="ProtNLM"/>
    </source>
</evidence>
<keyword evidence="2" id="KW-0472">Membrane</keyword>
<comment type="caution">
    <text evidence="3">The sequence shown here is derived from an EMBL/GenBank/DDBJ whole genome shotgun (WGS) entry which is preliminary data.</text>
</comment>
<evidence type="ECO:0000256" key="2">
    <source>
        <dbReference type="SAM" id="Phobius"/>
    </source>
</evidence>
<feature type="compositionally biased region" description="Basic and acidic residues" evidence="1">
    <location>
        <begin position="686"/>
        <end position="707"/>
    </location>
</feature>
<proteinExistence type="predicted"/>
<gene>
    <name evidence="3" type="ORF">GCM10023156_14460</name>
</gene>
<dbReference type="EMBL" id="BAABGA010000018">
    <property type="protein sequence ID" value="GAA4449604.1"/>
    <property type="molecule type" value="Genomic_DNA"/>
</dbReference>
<sequence>MSVSFPNDRNTRLMVPHSLREQLVAFRNRVWTAKVAESISIVLVAVVVSLLLVIALDRFWDTPSLLRLVILLLIIAVGLVVPWALYRWVWKCRSLDQIARLLRVREPGIGGQLLGVIELAESDREQSRSPALCQAAMVQVAEIVKQRNLGEAVPPTSLRMLTAVLAVTLALLASLAVVATPVLRSGWDRLMMPWRATPRFTFVELEPIAKRLIVPHGESLQWQVSLKPESRWRPRAATLHLDGLSPIVTTRESNAYVFALPPRNEVSEMQLQVGDAKQSVSLVPQLRPALTSIIAEMHLPDYLQRPDPIAMDVRGGTLSAVEGSYGNVSVTASSPLRTASVNDLPVQVWNDSFATTKITVGNETPSLRFDWRDEHGLAGLSPFELHAEAIPDAAPTVAAQNLARESVLLETDQVNFQLLSLDDFGIKRVGFEWSRNEDAVTANSHGEKVLASGQAHESSLQVDAVFSAQTLGIEPGIVELRLWAEDYLPGRERQFSTPYTFYVMTAPQHAQWIANQMEKWHGASLDVRDRERGLHERNKQLRAMQQDALSSDEVRNELRKQVTAENANARQLAELTKQGESLLRQASRNTEIEAEQVQQWAEMLQTLDDISENRMPSVAELLQKASTEKAVSKSEAAESAKNSKMQSSEQQSSTPSSDADTSDSESSETPNLVDQESSQQPTGPTEPDKEGPGKEEPADDSNSRLDKAVTIVTGPVKESTQESEANESEPPGAESNLDAAIDEQAKLLAEFEKVSDDLDTVMANLEGSTLVKRLKAASRQQAQVADELAARIEGLFGVANSIASDDRAVIKRLAMTEVDSARTLAAIMSDVDGYYRRRNLMRFKLVLEEMKQLDMLSSLTKLSRQVAEDQGLVMAQAEFWSDTLDRWADDLIETGDGESESDDKKLASLPPEAVLEMLRILESEVDLREATRVAEQSKASVSDEEYLQDAIALSDRQTKLRQRCERLAGELESLPDGLVHFESDINLLLMASQTMNEAASLLRSPSTGTETIAAQTEVIEMLLRSKRINPQGGGDGGASPEGGGQGETDEEALALLGAGLNAKEKLRESEVRQMTGESGRSLPEEFRSGLGEYFRRLEESR</sequence>
<feature type="transmembrane region" description="Helical" evidence="2">
    <location>
        <begin position="160"/>
        <end position="183"/>
    </location>
</feature>
<feature type="region of interest" description="Disordered" evidence="1">
    <location>
        <begin position="1027"/>
        <end position="1091"/>
    </location>
</feature>
<accession>A0ABP8MF35</accession>
<dbReference type="Proteomes" id="UP001500840">
    <property type="component" value="Unassembled WGS sequence"/>
</dbReference>
<keyword evidence="2" id="KW-0812">Transmembrane</keyword>
<feature type="compositionally biased region" description="Basic and acidic residues" evidence="1">
    <location>
        <begin position="626"/>
        <end position="638"/>
    </location>
</feature>
<feature type="compositionally biased region" description="Basic and acidic residues" evidence="1">
    <location>
        <begin position="1082"/>
        <end position="1091"/>
    </location>
</feature>
<feature type="transmembrane region" description="Helical" evidence="2">
    <location>
        <begin position="68"/>
        <end position="86"/>
    </location>
</feature>
<feature type="region of interest" description="Disordered" evidence="1">
    <location>
        <begin position="626"/>
        <end position="736"/>
    </location>
</feature>
<feature type="transmembrane region" description="Helical" evidence="2">
    <location>
        <begin position="38"/>
        <end position="56"/>
    </location>
</feature>
<organism evidence="3 4">
    <name type="scientific">Novipirellula rosea</name>
    <dbReference type="NCBI Taxonomy" id="1031540"/>
    <lineage>
        <taxon>Bacteria</taxon>
        <taxon>Pseudomonadati</taxon>
        <taxon>Planctomycetota</taxon>
        <taxon>Planctomycetia</taxon>
        <taxon>Pirellulales</taxon>
        <taxon>Pirellulaceae</taxon>
        <taxon>Novipirellula</taxon>
    </lineage>
</organism>
<feature type="compositionally biased region" description="Basic and acidic residues" evidence="1">
    <location>
        <begin position="1062"/>
        <end position="1071"/>
    </location>
</feature>
<evidence type="ECO:0000256" key="1">
    <source>
        <dbReference type="SAM" id="MobiDB-lite"/>
    </source>
</evidence>
<protein>
    <recommendedName>
        <fullName evidence="5">Chromosome partition protein Smc</fullName>
    </recommendedName>
</protein>
<keyword evidence="4" id="KW-1185">Reference proteome</keyword>
<feature type="compositionally biased region" description="Low complexity" evidence="1">
    <location>
        <begin position="639"/>
        <end position="659"/>
    </location>
</feature>
<feature type="compositionally biased region" description="Gly residues" evidence="1">
    <location>
        <begin position="1031"/>
        <end position="1046"/>
    </location>
</feature>
<evidence type="ECO:0000313" key="3">
    <source>
        <dbReference type="EMBL" id="GAA4449604.1"/>
    </source>
</evidence>
<reference evidence="4" key="1">
    <citation type="journal article" date="2019" name="Int. J. Syst. Evol. Microbiol.">
        <title>The Global Catalogue of Microorganisms (GCM) 10K type strain sequencing project: providing services to taxonomists for standard genome sequencing and annotation.</title>
        <authorList>
            <consortium name="The Broad Institute Genomics Platform"/>
            <consortium name="The Broad Institute Genome Sequencing Center for Infectious Disease"/>
            <person name="Wu L."/>
            <person name="Ma J."/>
        </authorList>
    </citation>
    <scope>NUCLEOTIDE SEQUENCE [LARGE SCALE GENOMIC DNA]</scope>
    <source>
        <strain evidence="4">JCM 17759</strain>
    </source>
</reference>
<dbReference type="RefSeq" id="WP_345320717.1">
    <property type="nucleotide sequence ID" value="NZ_BAABGA010000018.1"/>
</dbReference>
<evidence type="ECO:0000313" key="4">
    <source>
        <dbReference type="Proteomes" id="UP001500840"/>
    </source>
</evidence>
<keyword evidence="2" id="KW-1133">Transmembrane helix</keyword>
<name>A0ABP8MF35_9BACT</name>